<dbReference type="GO" id="GO:0006526">
    <property type="term" value="P:L-arginine biosynthetic process"/>
    <property type="evidence" value="ECO:0007669"/>
    <property type="project" value="UniProtKB-ARBA"/>
</dbReference>
<keyword evidence="12" id="KW-1185">Reference proteome</keyword>
<dbReference type="GO" id="GO:0003992">
    <property type="term" value="F:N2-acetyl-L-ornithine:2-oxoglutarate 5-aminotransferase activity"/>
    <property type="evidence" value="ECO:0007669"/>
    <property type="project" value="UniProtKB-EC"/>
</dbReference>
<organism evidence="11 12">
    <name type="scientific">Polyplosphaeria fusca</name>
    <dbReference type="NCBI Taxonomy" id="682080"/>
    <lineage>
        <taxon>Eukaryota</taxon>
        <taxon>Fungi</taxon>
        <taxon>Dikarya</taxon>
        <taxon>Ascomycota</taxon>
        <taxon>Pezizomycotina</taxon>
        <taxon>Dothideomycetes</taxon>
        <taxon>Pleosporomycetidae</taxon>
        <taxon>Pleosporales</taxon>
        <taxon>Tetraplosphaeriaceae</taxon>
        <taxon>Polyplosphaeria</taxon>
    </lineage>
</organism>
<dbReference type="CDD" id="cd00610">
    <property type="entry name" value="OAT_like"/>
    <property type="match status" value="1"/>
</dbReference>
<dbReference type="HAMAP" id="MF_01107">
    <property type="entry name" value="ArgD_aminotrans_3"/>
    <property type="match status" value="1"/>
</dbReference>
<evidence type="ECO:0000313" key="11">
    <source>
        <dbReference type="EMBL" id="KAF2740924.1"/>
    </source>
</evidence>
<dbReference type="AlphaFoldDB" id="A0A9P4V7H8"/>
<dbReference type="InterPro" id="IPR004636">
    <property type="entry name" value="AcOrn/SuccOrn_fam"/>
</dbReference>
<evidence type="ECO:0000256" key="5">
    <source>
        <dbReference type="ARBA" id="ARBA00012919"/>
    </source>
</evidence>
<comment type="caution">
    <text evidence="11">The sequence shown here is derived from an EMBL/GenBank/DDBJ whole genome shotgun (WGS) entry which is preliminary data.</text>
</comment>
<dbReference type="NCBIfam" id="TIGR00707">
    <property type="entry name" value="argD"/>
    <property type="match status" value="1"/>
</dbReference>
<dbReference type="GO" id="GO:0005759">
    <property type="term" value="C:mitochondrial matrix"/>
    <property type="evidence" value="ECO:0007669"/>
    <property type="project" value="TreeGrafter"/>
</dbReference>
<dbReference type="InterPro" id="IPR050103">
    <property type="entry name" value="Class-III_PLP-dep_AT"/>
</dbReference>
<comment type="similarity">
    <text evidence="4 10">Belongs to the class-III pyridoxal-phosphate-dependent aminotransferase family.</text>
</comment>
<evidence type="ECO:0000256" key="6">
    <source>
        <dbReference type="ARBA" id="ARBA00022576"/>
    </source>
</evidence>
<name>A0A9P4V7H8_9PLEO</name>
<dbReference type="InterPro" id="IPR015422">
    <property type="entry name" value="PyrdxlP-dep_Trfase_small"/>
</dbReference>
<keyword evidence="7" id="KW-0028">Amino-acid biosynthesis</keyword>
<dbReference type="Gene3D" id="3.40.640.10">
    <property type="entry name" value="Type I PLP-dependent aspartate aminotransferase-like (Major domain)"/>
    <property type="match status" value="1"/>
</dbReference>
<evidence type="ECO:0000256" key="10">
    <source>
        <dbReference type="RuleBase" id="RU003560"/>
    </source>
</evidence>
<evidence type="ECO:0000256" key="7">
    <source>
        <dbReference type="ARBA" id="ARBA00022605"/>
    </source>
</evidence>
<dbReference type="GO" id="GO:0030170">
    <property type="term" value="F:pyridoxal phosphate binding"/>
    <property type="evidence" value="ECO:0007669"/>
    <property type="project" value="InterPro"/>
</dbReference>
<dbReference type="OrthoDB" id="5419315at2759"/>
<dbReference type="Proteomes" id="UP000799444">
    <property type="component" value="Unassembled WGS sequence"/>
</dbReference>
<gene>
    <name evidence="11" type="ORF">EJ04DRAFT_571676</name>
</gene>
<dbReference type="InterPro" id="IPR015424">
    <property type="entry name" value="PyrdxlP-dep_Trfase"/>
</dbReference>
<evidence type="ECO:0000256" key="3">
    <source>
        <dbReference type="ARBA" id="ARBA00005024"/>
    </source>
</evidence>
<dbReference type="InterPro" id="IPR005814">
    <property type="entry name" value="Aminotrans_3"/>
</dbReference>
<dbReference type="Pfam" id="PF00202">
    <property type="entry name" value="Aminotran_3"/>
    <property type="match status" value="1"/>
</dbReference>
<evidence type="ECO:0000256" key="1">
    <source>
        <dbReference type="ARBA" id="ARBA00001933"/>
    </source>
</evidence>
<dbReference type="EC" id="2.6.1.11" evidence="5"/>
<accession>A0A9P4V7H8</accession>
<dbReference type="InterPro" id="IPR015421">
    <property type="entry name" value="PyrdxlP-dep_Trfase_major"/>
</dbReference>
<dbReference type="PANTHER" id="PTHR11986">
    <property type="entry name" value="AMINOTRANSFERASE CLASS III"/>
    <property type="match status" value="1"/>
</dbReference>
<reference evidence="11" key="1">
    <citation type="journal article" date="2020" name="Stud. Mycol.">
        <title>101 Dothideomycetes genomes: a test case for predicting lifestyles and emergence of pathogens.</title>
        <authorList>
            <person name="Haridas S."/>
            <person name="Albert R."/>
            <person name="Binder M."/>
            <person name="Bloem J."/>
            <person name="Labutti K."/>
            <person name="Salamov A."/>
            <person name="Andreopoulos B."/>
            <person name="Baker S."/>
            <person name="Barry K."/>
            <person name="Bills G."/>
            <person name="Bluhm B."/>
            <person name="Cannon C."/>
            <person name="Castanera R."/>
            <person name="Culley D."/>
            <person name="Daum C."/>
            <person name="Ezra D."/>
            <person name="Gonzalez J."/>
            <person name="Henrissat B."/>
            <person name="Kuo A."/>
            <person name="Liang C."/>
            <person name="Lipzen A."/>
            <person name="Lutzoni F."/>
            <person name="Magnuson J."/>
            <person name="Mondo S."/>
            <person name="Nolan M."/>
            <person name="Ohm R."/>
            <person name="Pangilinan J."/>
            <person name="Park H.-J."/>
            <person name="Ramirez L."/>
            <person name="Alfaro M."/>
            <person name="Sun H."/>
            <person name="Tritt A."/>
            <person name="Yoshinaga Y."/>
            <person name="Zwiers L.-H."/>
            <person name="Turgeon B."/>
            <person name="Goodwin S."/>
            <person name="Spatafora J."/>
            <person name="Crous P."/>
            <person name="Grigoriev I."/>
        </authorList>
    </citation>
    <scope>NUCLEOTIDE SEQUENCE</scope>
    <source>
        <strain evidence="11">CBS 125425</strain>
    </source>
</reference>
<dbReference type="InterPro" id="IPR049704">
    <property type="entry name" value="Aminotrans_3_PPA_site"/>
</dbReference>
<dbReference type="NCBIfam" id="NF002325">
    <property type="entry name" value="PRK01278.1"/>
    <property type="match status" value="1"/>
</dbReference>
<comment type="pathway">
    <text evidence="3">Amino-acid biosynthesis; L-arginine biosynthesis; N(2)-acetyl-L-ornithine from L-glutamate: step 4/4.</text>
</comment>
<evidence type="ECO:0000256" key="8">
    <source>
        <dbReference type="ARBA" id="ARBA00022679"/>
    </source>
</evidence>
<keyword evidence="9 10" id="KW-0663">Pyridoxal phosphate</keyword>
<comment type="cofactor">
    <cofactor evidence="1">
        <name>pyridoxal 5'-phosphate</name>
        <dbReference type="ChEBI" id="CHEBI:597326"/>
    </cofactor>
</comment>
<dbReference type="PANTHER" id="PTHR11986:SF79">
    <property type="entry name" value="ACETYLORNITHINE AMINOTRANSFERASE, MITOCHONDRIAL"/>
    <property type="match status" value="1"/>
</dbReference>
<evidence type="ECO:0000256" key="4">
    <source>
        <dbReference type="ARBA" id="ARBA00008954"/>
    </source>
</evidence>
<evidence type="ECO:0000313" key="12">
    <source>
        <dbReference type="Proteomes" id="UP000799444"/>
    </source>
</evidence>
<dbReference type="SUPFAM" id="SSF53383">
    <property type="entry name" value="PLP-dependent transferases"/>
    <property type="match status" value="1"/>
</dbReference>
<dbReference type="GO" id="GO:0042802">
    <property type="term" value="F:identical protein binding"/>
    <property type="evidence" value="ECO:0007669"/>
    <property type="project" value="TreeGrafter"/>
</dbReference>
<comment type="subcellular location">
    <subcellularLocation>
        <location evidence="2">Mitochondrion</location>
    </subcellularLocation>
</comment>
<dbReference type="EMBL" id="ML996098">
    <property type="protein sequence ID" value="KAF2740924.1"/>
    <property type="molecule type" value="Genomic_DNA"/>
</dbReference>
<dbReference type="FunFam" id="3.40.640.10:FF:000004">
    <property type="entry name" value="Acetylornithine aminotransferase"/>
    <property type="match status" value="1"/>
</dbReference>
<keyword evidence="6" id="KW-0032">Aminotransferase</keyword>
<dbReference type="Gene3D" id="3.90.1150.10">
    <property type="entry name" value="Aspartate Aminotransferase, domain 1"/>
    <property type="match status" value="1"/>
</dbReference>
<protein>
    <recommendedName>
        <fullName evidence="5">acetylornithine transaminase</fullName>
        <ecNumber evidence="5">2.6.1.11</ecNumber>
    </recommendedName>
</protein>
<proteinExistence type="inferred from homology"/>
<keyword evidence="8" id="KW-0808">Transferase</keyword>
<dbReference type="PROSITE" id="PS00600">
    <property type="entry name" value="AA_TRANSFER_CLASS_3"/>
    <property type="match status" value="1"/>
</dbReference>
<evidence type="ECO:0000256" key="9">
    <source>
        <dbReference type="ARBA" id="ARBA00022898"/>
    </source>
</evidence>
<evidence type="ECO:0000256" key="2">
    <source>
        <dbReference type="ARBA" id="ARBA00004173"/>
    </source>
</evidence>
<sequence length="484" mass="52609">MALRLSTRRFPVVLRRPRVNGSVRYASSVAAALKGSNLPQHVKDAIARDSSLSNPDPAASSKTAGLVDDQLKYMVPTYVRPPPMFEKGEGCYMWDVENRKYLDFTAGIAVNALGHCDEGMTAVLAEQAKHLVHTSNLYHNPHTGLLSKQLIQLTLATGGMNTASRTFICNSGSEANEAAIKFARKVGKSLSPDKPKHEFVSFHNSFHGRTMGSLSATPNPKYQKPFSPMVPGFKYGTFNDVSAINDLVTEETCGVIVEPIQGEGGVNMATPEFLMALRKRCTQVGAVLVYDEIQCGMSRTGTFWAHAQYPKECHPDIVTVAKALGNGFPIGATIVNDFVCDHINTGDHGTTFGGNPLACRVASYILTRLSSPEILDSIPAKEQAFRKHFASLQQRFPGRITEVRGKGLMLGLQLDCDPAPIIAAARERGLLIISCGTNTLRFVPPLILTEVQIDEGMAMLADAMESVWDQGERVAGTKGQQEMQ</sequence>